<evidence type="ECO:0000259" key="1">
    <source>
        <dbReference type="PROSITE" id="PS51480"/>
    </source>
</evidence>
<dbReference type="InterPro" id="IPR033470">
    <property type="entry name" value="FakA-like_C"/>
</dbReference>
<gene>
    <name evidence="2" type="ORF">C8N24_5984</name>
</gene>
<dbReference type="AlphaFoldDB" id="A0A660L4Z0"/>
<dbReference type="InterPro" id="IPR036117">
    <property type="entry name" value="DhaL_dom_sf"/>
</dbReference>
<dbReference type="Pfam" id="PF13684">
    <property type="entry name" value="FakA-like_C"/>
    <property type="match status" value="1"/>
</dbReference>
<reference evidence="2 3" key="1">
    <citation type="submission" date="2018-10" db="EMBL/GenBank/DDBJ databases">
        <title>Genomic Encyclopedia of Archaeal and Bacterial Type Strains, Phase II (KMG-II): from individual species to whole genera.</title>
        <authorList>
            <person name="Goeker M."/>
        </authorList>
    </citation>
    <scope>NUCLEOTIDE SEQUENCE [LARGE SCALE GENOMIC DNA]</scope>
    <source>
        <strain evidence="2 3">DSM 14954</strain>
    </source>
</reference>
<sequence length="542" mass="57319">MADASLLRFRFVIEAALAHLESRREEVNDLNVFPVADGDTGDNMALTLRAVLAELDDLSTQGEIDEIGRDQIVDSVARAALLGARGNSGVILSQLIRGAAEELISRPGELVDPVLVAAAMARAADRAYGSVRDPAEGTILTVVREMAARAASEIAHMAEPRLQHRVDDATQNEMLAYVLEHALDAGQASVKRGPELLPILRESGVVDAGGYGLTVIFAGVIAALRGNEPPPLEHHAPARITHPQHHSSTFRYCTNFAVTGDNLEPGPWIARLEALGDSVLVVGDSSTLKIHVHTDEPEQATALFTGTGEVSRLDVADMHEQVEQRSARVGEAIAACGILAVVNGEGMRALFEGMGAHVLDGGPTLNPSTYELLAGIHEVPAEEVVVLPNSPNVRMAAERAAELSEKAVRVVPTRSMAAGLAAAVALDADADSRRNAAAMEEALTHVRTGGVTEAARDDTQGRFRRGDSVGFIDEELVAWGEPQETLEVVLGELGREAELLTVIEGHGAPLGSDAVAALAPDTAEVELSVGGQPAWWWLVSAE</sequence>
<dbReference type="PROSITE" id="PS51480">
    <property type="entry name" value="DHAL"/>
    <property type="match status" value="1"/>
</dbReference>
<dbReference type="OrthoDB" id="9760324at2"/>
<dbReference type="RefSeq" id="WP_121257030.1">
    <property type="nucleotide sequence ID" value="NZ_RBIL01000002.1"/>
</dbReference>
<keyword evidence="3" id="KW-1185">Reference proteome</keyword>
<comment type="caution">
    <text evidence="2">The sequence shown here is derived from an EMBL/GenBank/DDBJ whole genome shotgun (WGS) entry which is preliminary data.</text>
</comment>
<dbReference type="PANTHER" id="PTHR33434:SF4">
    <property type="entry name" value="PHOSPHATASE PROTEIN"/>
    <property type="match status" value="1"/>
</dbReference>
<dbReference type="NCBIfam" id="TIGR03599">
    <property type="entry name" value="YloV"/>
    <property type="match status" value="1"/>
</dbReference>
<dbReference type="GO" id="GO:0006071">
    <property type="term" value="P:glycerol metabolic process"/>
    <property type="evidence" value="ECO:0007669"/>
    <property type="project" value="InterPro"/>
</dbReference>
<dbReference type="Pfam" id="PF21645">
    <property type="entry name" value="FakA-like_M"/>
    <property type="match status" value="1"/>
</dbReference>
<dbReference type="SMART" id="SM01121">
    <property type="entry name" value="Dak1_2"/>
    <property type="match status" value="1"/>
</dbReference>
<evidence type="ECO:0000313" key="3">
    <source>
        <dbReference type="Proteomes" id="UP000278962"/>
    </source>
</evidence>
<dbReference type="SUPFAM" id="SSF101473">
    <property type="entry name" value="DhaL-like"/>
    <property type="match status" value="1"/>
</dbReference>
<dbReference type="InterPro" id="IPR050270">
    <property type="entry name" value="DegV_domain_contain"/>
</dbReference>
<accession>A0A660L4Z0</accession>
<dbReference type="Proteomes" id="UP000278962">
    <property type="component" value="Unassembled WGS sequence"/>
</dbReference>
<name>A0A660L4Z0_9ACTN</name>
<protein>
    <recommendedName>
        <fullName evidence="1">DhaL domain-containing protein</fullName>
    </recommendedName>
</protein>
<proteinExistence type="predicted"/>
<dbReference type="PANTHER" id="PTHR33434">
    <property type="entry name" value="DEGV DOMAIN-CONTAINING PROTEIN DR_1986-RELATED"/>
    <property type="match status" value="1"/>
</dbReference>
<feature type="domain" description="DhaL" evidence="1">
    <location>
        <begin position="7"/>
        <end position="222"/>
    </location>
</feature>
<dbReference type="EMBL" id="RBIL01000002">
    <property type="protein sequence ID" value="RKQ87949.1"/>
    <property type="molecule type" value="Genomic_DNA"/>
</dbReference>
<dbReference type="SMART" id="SM01120">
    <property type="entry name" value="Dak2"/>
    <property type="match status" value="1"/>
</dbReference>
<dbReference type="InterPro" id="IPR048394">
    <property type="entry name" value="FakA-like_M"/>
</dbReference>
<evidence type="ECO:0000313" key="2">
    <source>
        <dbReference type="EMBL" id="RKQ87949.1"/>
    </source>
</evidence>
<dbReference type="GO" id="GO:0004371">
    <property type="term" value="F:glycerone kinase activity"/>
    <property type="evidence" value="ECO:0007669"/>
    <property type="project" value="InterPro"/>
</dbReference>
<dbReference type="InterPro" id="IPR004007">
    <property type="entry name" value="DhaL_dom"/>
</dbReference>
<dbReference type="Pfam" id="PF02734">
    <property type="entry name" value="Dak2"/>
    <property type="match status" value="1"/>
</dbReference>
<dbReference type="InterPro" id="IPR019986">
    <property type="entry name" value="YloV-like"/>
</dbReference>
<organism evidence="2 3">
    <name type="scientific">Solirubrobacter pauli</name>
    <dbReference type="NCBI Taxonomy" id="166793"/>
    <lineage>
        <taxon>Bacteria</taxon>
        <taxon>Bacillati</taxon>
        <taxon>Actinomycetota</taxon>
        <taxon>Thermoleophilia</taxon>
        <taxon>Solirubrobacterales</taxon>
        <taxon>Solirubrobacteraceae</taxon>
        <taxon>Solirubrobacter</taxon>
    </lineage>
</organism>
<dbReference type="Gene3D" id="1.25.40.340">
    <property type="match status" value="1"/>
</dbReference>